<dbReference type="AlphaFoldDB" id="A0A6J7PR41"/>
<dbReference type="EMBL" id="CAFBOS010000144">
    <property type="protein sequence ID" value="CAB5008030.1"/>
    <property type="molecule type" value="Genomic_DNA"/>
</dbReference>
<organism evidence="3">
    <name type="scientific">freshwater metagenome</name>
    <dbReference type="NCBI Taxonomy" id="449393"/>
    <lineage>
        <taxon>unclassified sequences</taxon>
        <taxon>metagenomes</taxon>
        <taxon>ecological metagenomes</taxon>
    </lineage>
</organism>
<accession>A0A6J7PR41</accession>
<evidence type="ECO:0000313" key="1">
    <source>
        <dbReference type="EMBL" id="CAB4771052.1"/>
    </source>
</evidence>
<dbReference type="EMBL" id="CAEZYR010000182">
    <property type="protein sequence ID" value="CAB4771052.1"/>
    <property type="molecule type" value="Genomic_DNA"/>
</dbReference>
<sequence length="247" mass="26521">MTWPVVAREPVKLPALPGYDADLWLALIELTDVRPGEWTLIGGQMVLLHALEHGVVPPRVSTDLDVLVNARVVTGAVRQFVRSIEARGFALEGASPDGIAHRYRRSGVSIDVLAPEGVGARASLTTTPPGRTLAVPGGTQALERTELVPVEFDGTRGLVPRPSLLGAIVGKTLAVSVDDVPDAQRSDLALLLSLVAEPLRMAGELTVKDRKRLSARTEMRDPDLRAWRALSPDAADRGRATFALLTR</sequence>
<gene>
    <name evidence="1" type="ORF">UFOPK2754_03095</name>
    <name evidence="2" type="ORF">UFOPK3139_02696</name>
    <name evidence="3" type="ORF">UFOPK3967_02081</name>
</gene>
<evidence type="ECO:0000313" key="2">
    <source>
        <dbReference type="EMBL" id="CAB4835932.1"/>
    </source>
</evidence>
<reference evidence="3" key="1">
    <citation type="submission" date="2020-05" db="EMBL/GenBank/DDBJ databases">
        <authorList>
            <person name="Chiriac C."/>
            <person name="Salcher M."/>
            <person name="Ghai R."/>
            <person name="Kavagutti S V."/>
        </authorList>
    </citation>
    <scope>NUCLEOTIDE SEQUENCE</scope>
</reference>
<evidence type="ECO:0000313" key="3">
    <source>
        <dbReference type="EMBL" id="CAB5008030.1"/>
    </source>
</evidence>
<dbReference type="EMBL" id="CAFABA010000152">
    <property type="protein sequence ID" value="CAB4835932.1"/>
    <property type="molecule type" value="Genomic_DNA"/>
</dbReference>
<protein>
    <submittedName>
        <fullName evidence="3">Unannotated protein</fullName>
    </submittedName>
</protein>
<proteinExistence type="predicted"/>
<name>A0A6J7PR41_9ZZZZ</name>